<dbReference type="EMBL" id="AAWS01000067">
    <property type="protein sequence ID" value="EAY24510.1"/>
    <property type="molecule type" value="Genomic_DNA"/>
</dbReference>
<gene>
    <name evidence="1" type="ORF">M23134_06252</name>
</gene>
<evidence type="ECO:0000313" key="1">
    <source>
        <dbReference type="EMBL" id="EAY24510.1"/>
    </source>
</evidence>
<accession>A1ZYK7</accession>
<evidence type="ECO:0000313" key="2">
    <source>
        <dbReference type="Proteomes" id="UP000004095"/>
    </source>
</evidence>
<dbReference type="AlphaFoldDB" id="A1ZYK7"/>
<reference evidence="1 2" key="1">
    <citation type="submission" date="2007-01" db="EMBL/GenBank/DDBJ databases">
        <authorList>
            <person name="Haygood M."/>
            <person name="Podell S."/>
            <person name="Anderson C."/>
            <person name="Hopkinson B."/>
            <person name="Roe K."/>
            <person name="Barbeau K."/>
            <person name="Gaasterland T."/>
            <person name="Ferriera S."/>
            <person name="Johnson J."/>
            <person name="Kravitz S."/>
            <person name="Beeson K."/>
            <person name="Sutton G."/>
            <person name="Rogers Y.-H."/>
            <person name="Friedman R."/>
            <person name="Frazier M."/>
            <person name="Venter J.C."/>
        </authorList>
    </citation>
    <scope>NUCLEOTIDE SEQUENCE [LARGE SCALE GENOMIC DNA]</scope>
    <source>
        <strain evidence="1 2">ATCC 23134</strain>
    </source>
</reference>
<organism evidence="1 2">
    <name type="scientific">Microscilla marina ATCC 23134</name>
    <dbReference type="NCBI Taxonomy" id="313606"/>
    <lineage>
        <taxon>Bacteria</taxon>
        <taxon>Pseudomonadati</taxon>
        <taxon>Bacteroidota</taxon>
        <taxon>Cytophagia</taxon>
        <taxon>Cytophagales</taxon>
        <taxon>Microscillaceae</taxon>
        <taxon>Microscilla</taxon>
    </lineage>
</organism>
<proteinExistence type="predicted"/>
<dbReference type="Proteomes" id="UP000004095">
    <property type="component" value="Unassembled WGS sequence"/>
</dbReference>
<keyword evidence="2" id="KW-1185">Reference proteome</keyword>
<sequence length="54" mass="6397">MPHLRQNTAPTSCHLYYIHKSCIKQVNFVFLIPKKKLYQQIIARIVTNIRISNN</sequence>
<comment type="caution">
    <text evidence="1">The sequence shown here is derived from an EMBL/GenBank/DDBJ whole genome shotgun (WGS) entry which is preliminary data.</text>
</comment>
<name>A1ZYK7_MICM2</name>
<protein>
    <submittedName>
        <fullName evidence="1">Uncharacterized protein</fullName>
    </submittedName>
</protein>